<organism evidence="1 2">
    <name type="scientific">Eretmocerus hayati</name>
    <dbReference type="NCBI Taxonomy" id="131215"/>
    <lineage>
        <taxon>Eukaryota</taxon>
        <taxon>Metazoa</taxon>
        <taxon>Ecdysozoa</taxon>
        <taxon>Arthropoda</taxon>
        <taxon>Hexapoda</taxon>
        <taxon>Insecta</taxon>
        <taxon>Pterygota</taxon>
        <taxon>Neoptera</taxon>
        <taxon>Endopterygota</taxon>
        <taxon>Hymenoptera</taxon>
        <taxon>Apocrita</taxon>
        <taxon>Proctotrupomorpha</taxon>
        <taxon>Chalcidoidea</taxon>
        <taxon>Aphelinidae</taxon>
        <taxon>Aphelininae</taxon>
        <taxon>Eretmocerus</taxon>
    </lineage>
</organism>
<proteinExistence type="predicted"/>
<evidence type="ECO:0000313" key="2">
    <source>
        <dbReference type="Proteomes" id="UP001239111"/>
    </source>
</evidence>
<keyword evidence="2" id="KW-1185">Reference proteome</keyword>
<reference evidence="1" key="1">
    <citation type="submission" date="2023-04" db="EMBL/GenBank/DDBJ databases">
        <title>A chromosome-level genome assembly of the parasitoid wasp Eretmocerus hayati.</title>
        <authorList>
            <person name="Zhong Y."/>
            <person name="Liu S."/>
            <person name="Liu Y."/>
        </authorList>
    </citation>
    <scope>NUCLEOTIDE SEQUENCE</scope>
    <source>
        <strain evidence="1">ZJU_SS_LIU_2023</strain>
    </source>
</reference>
<sequence length="696" mass="79707">MECPELRCSLPIRKLILASSSTKSSRIRGLGVVRPKDKVSSRWRKNDDVNIQESSVEPALSEIAIDKRSDNELESTNSCTKQDNSCTGKLHHKDRVHLDTLHYTEILQSSDCEKQINSVDQFHEHHLRVHYILNCSIKDYKICQQAIVDHVCQNPVGTGWRHSYSHRDPTPPHIKRVMTFTPIPPLGDIEIGNGGLASPAADSCIQSHHFTGSPKMKRAGNGINDEDLAPPQCKRKRRGYHQEVPKSKEITELKEFKIPSIEKYKKSLEKLVKARNIKKTRVQKKKKLSFMESLLFIKKLRLSDRNTSGDLPCLYMDNTDPFQSIQKETYDKKKEENCNKTHQKNEKIIEMEQCKTSSRDESKKLIGEHVQFGNSKSIMKQTKRQQSSQESSCIDKCSDACRHLKSPPQIPSLIDTSSSKWIRTCLPKLKACSSKGYKAEVNIVLFEYLHDKPTTILQRAADDHKVKLTYEYRCDGREQVCILCFNTVTRVMAVGKSRREALHAAAEIALWELQESYCTIKVSKLRRHGMKIISEDDLKISSVNLRNAQVTQHDIDSEIISLIGWFSSKGLGKGATATEPISLTYPSLMFERGDEELKTNFQQSDFLKKILFILEDFVRRMPLDNLVFYNFSSEKLDLIDYFASKMGLATKRSQLHRKKCIIVMIGRPEEKLNVLRKHGGYLESYELIEPTAYNSK</sequence>
<comment type="caution">
    <text evidence="1">The sequence shown here is derived from an EMBL/GenBank/DDBJ whole genome shotgun (WGS) entry which is preliminary data.</text>
</comment>
<dbReference type="EMBL" id="CM056742">
    <property type="protein sequence ID" value="KAJ8674643.1"/>
    <property type="molecule type" value="Genomic_DNA"/>
</dbReference>
<gene>
    <name evidence="1" type="ORF">QAD02_010429</name>
</gene>
<name>A0ACC2NUV8_9HYME</name>
<accession>A0ACC2NUV8</accession>
<evidence type="ECO:0000313" key="1">
    <source>
        <dbReference type="EMBL" id="KAJ8674643.1"/>
    </source>
</evidence>
<protein>
    <submittedName>
        <fullName evidence="1">Uncharacterized protein</fullName>
    </submittedName>
</protein>
<dbReference type="Proteomes" id="UP001239111">
    <property type="component" value="Chromosome 2"/>
</dbReference>